<gene>
    <name evidence="2" type="ORF">FNE76_03695</name>
</gene>
<evidence type="ECO:0000256" key="1">
    <source>
        <dbReference type="SAM" id="Coils"/>
    </source>
</evidence>
<proteinExistence type="predicted"/>
<dbReference type="OrthoDB" id="5373092at2"/>
<name>A0A553UZE2_9HELI</name>
<keyword evidence="1" id="KW-0175">Coiled coil</keyword>
<reference evidence="2" key="1">
    <citation type="submission" date="2019-07" db="EMBL/GenBank/DDBJ databases">
        <title>Helicobacter labacensis sp. nov., Helicobacter mehlei sp. nov. and Helicobacter vulpis sp. nov., isolated from gastric mucosa of red fox (Vulpis vulpis).</title>
        <authorList>
            <person name="Kusar D."/>
            <person name="Gruntar I."/>
            <person name="Pate M."/>
            <person name="Zajc U."/>
            <person name="Ocepek M."/>
        </authorList>
    </citation>
    <scope>NUCLEOTIDE SEQUENCE [LARGE SCALE GENOMIC DNA]</scope>
    <source>
        <strain evidence="2">L8b</strain>
    </source>
</reference>
<dbReference type="Proteomes" id="UP000319322">
    <property type="component" value="Unassembled WGS sequence"/>
</dbReference>
<keyword evidence="3" id="KW-1185">Reference proteome</keyword>
<sequence length="132" mass="15129">MSVETINFTKQPHLLQAVPQVSSINMEEHSDLLRPIANKADLKKVEKAEQDANNALLLEEQDLQKLSKELNREMKRIHSNLVFKYNEEIGSLVVVVKDSKGEHIIREIPPQGMVRLMEKMRDIVGIIFDKKG</sequence>
<comment type="caution">
    <text evidence="2">The sequence shown here is derived from an EMBL/GenBank/DDBJ whole genome shotgun (WGS) entry which is preliminary data.</text>
</comment>
<dbReference type="Gene3D" id="3.30.160.170">
    <property type="entry name" value="FlaG-like"/>
    <property type="match status" value="1"/>
</dbReference>
<feature type="coiled-coil region" evidence="1">
    <location>
        <begin position="49"/>
        <end position="80"/>
    </location>
</feature>
<dbReference type="Pfam" id="PF03646">
    <property type="entry name" value="FlaG"/>
    <property type="match status" value="1"/>
</dbReference>
<dbReference type="RefSeq" id="WP_120947624.1">
    <property type="nucleotide sequence ID" value="NZ_QXQP01000005.1"/>
</dbReference>
<dbReference type="PANTHER" id="PTHR37166:SF1">
    <property type="entry name" value="PROTEIN FLAG"/>
    <property type="match status" value="1"/>
</dbReference>
<reference evidence="2" key="2">
    <citation type="submission" date="2019-07" db="EMBL/GenBank/DDBJ databases">
        <authorList>
            <person name="Papic B."/>
        </authorList>
    </citation>
    <scope>NUCLEOTIDE SEQUENCE [LARGE SCALE GENOMIC DNA]</scope>
    <source>
        <strain evidence="2">L8b</strain>
    </source>
</reference>
<evidence type="ECO:0000313" key="2">
    <source>
        <dbReference type="EMBL" id="TSA85582.1"/>
    </source>
</evidence>
<keyword evidence="2" id="KW-0966">Cell projection</keyword>
<dbReference type="EMBL" id="VKGC01000006">
    <property type="protein sequence ID" value="TSA85582.1"/>
    <property type="molecule type" value="Genomic_DNA"/>
</dbReference>
<dbReference type="InterPro" id="IPR035924">
    <property type="entry name" value="FlaG-like_sf"/>
</dbReference>
<evidence type="ECO:0000313" key="3">
    <source>
        <dbReference type="Proteomes" id="UP000319322"/>
    </source>
</evidence>
<dbReference type="InterPro" id="IPR005186">
    <property type="entry name" value="FlaG"/>
</dbReference>
<accession>A0A553UZE2</accession>
<organism evidence="2 3">
    <name type="scientific">Helicobacter mehlei</name>
    <dbReference type="NCBI Taxonomy" id="2316080"/>
    <lineage>
        <taxon>Bacteria</taxon>
        <taxon>Pseudomonadati</taxon>
        <taxon>Campylobacterota</taxon>
        <taxon>Epsilonproteobacteria</taxon>
        <taxon>Campylobacterales</taxon>
        <taxon>Helicobacteraceae</taxon>
        <taxon>Helicobacter</taxon>
    </lineage>
</organism>
<keyword evidence="2" id="KW-0282">Flagellum</keyword>
<protein>
    <submittedName>
        <fullName evidence="2">Flagellin protein</fullName>
    </submittedName>
</protein>
<dbReference type="AlphaFoldDB" id="A0A553UZE2"/>
<keyword evidence="2" id="KW-0969">Cilium</keyword>
<dbReference type="SUPFAM" id="SSF160214">
    <property type="entry name" value="FlaG-like"/>
    <property type="match status" value="1"/>
</dbReference>
<dbReference type="PANTHER" id="PTHR37166">
    <property type="entry name" value="PROTEIN FLAG"/>
    <property type="match status" value="1"/>
</dbReference>